<keyword evidence="2" id="KW-1185">Reference proteome</keyword>
<comment type="caution">
    <text evidence="1">The sequence shown here is derived from an EMBL/GenBank/DDBJ whole genome shotgun (WGS) entry which is preliminary data.</text>
</comment>
<reference evidence="1" key="1">
    <citation type="submission" date="2023-03" db="EMBL/GenBank/DDBJ databases">
        <title>Massive genome expansion in bonnet fungi (Mycena s.s.) driven by repeated elements and novel gene families across ecological guilds.</title>
        <authorList>
            <consortium name="Lawrence Berkeley National Laboratory"/>
            <person name="Harder C.B."/>
            <person name="Miyauchi S."/>
            <person name="Viragh M."/>
            <person name="Kuo A."/>
            <person name="Thoen E."/>
            <person name="Andreopoulos B."/>
            <person name="Lu D."/>
            <person name="Skrede I."/>
            <person name="Drula E."/>
            <person name="Henrissat B."/>
            <person name="Morin E."/>
            <person name="Kohler A."/>
            <person name="Barry K."/>
            <person name="LaButti K."/>
            <person name="Morin E."/>
            <person name="Salamov A."/>
            <person name="Lipzen A."/>
            <person name="Mereny Z."/>
            <person name="Hegedus B."/>
            <person name="Baldrian P."/>
            <person name="Stursova M."/>
            <person name="Weitz H."/>
            <person name="Taylor A."/>
            <person name="Grigoriev I.V."/>
            <person name="Nagy L.G."/>
            <person name="Martin F."/>
            <person name="Kauserud H."/>
        </authorList>
    </citation>
    <scope>NUCLEOTIDE SEQUENCE</scope>
    <source>
        <strain evidence="1">9284</strain>
    </source>
</reference>
<name>A0AAD7B7I9_9AGAR</name>
<dbReference type="EMBL" id="JARKIF010000031">
    <property type="protein sequence ID" value="KAJ7612226.1"/>
    <property type="molecule type" value="Genomic_DNA"/>
</dbReference>
<accession>A0AAD7B7I9</accession>
<evidence type="ECO:0000313" key="1">
    <source>
        <dbReference type="EMBL" id="KAJ7612226.1"/>
    </source>
</evidence>
<dbReference type="AlphaFoldDB" id="A0AAD7B7I9"/>
<gene>
    <name evidence="1" type="ORF">FB45DRAFT_940131</name>
</gene>
<dbReference type="Proteomes" id="UP001221142">
    <property type="component" value="Unassembled WGS sequence"/>
</dbReference>
<sequence length="198" mass="23618">MFHLRFVNSSIIPQQWASSIRGVRTKPARRIIRQSCPPPGREPRERTARPLLLPPDYSYIYKHWFRTDKALDLWSTNWEKWGGVRLFAASHDRDSEFRFKRPWNTRIEGVLAEKYGIEEGPVEPVLFLPGDSGEWFIFKTGGKYYFHNDVEYLERYRWEYAGMEDFVARFEEEERAVGGDLEKIKPRSKESEDEEDEY</sequence>
<protein>
    <submittedName>
        <fullName evidence="1">Uncharacterized protein</fullName>
    </submittedName>
</protein>
<organism evidence="1 2">
    <name type="scientific">Roridomyces roridus</name>
    <dbReference type="NCBI Taxonomy" id="1738132"/>
    <lineage>
        <taxon>Eukaryota</taxon>
        <taxon>Fungi</taxon>
        <taxon>Dikarya</taxon>
        <taxon>Basidiomycota</taxon>
        <taxon>Agaricomycotina</taxon>
        <taxon>Agaricomycetes</taxon>
        <taxon>Agaricomycetidae</taxon>
        <taxon>Agaricales</taxon>
        <taxon>Marasmiineae</taxon>
        <taxon>Mycenaceae</taxon>
        <taxon>Roridomyces</taxon>
    </lineage>
</organism>
<proteinExistence type="predicted"/>
<evidence type="ECO:0000313" key="2">
    <source>
        <dbReference type="Proteomes" id="UP001221142"/>
    </source>
</evidence>